<evidence type="ECO:0000256" key="6">
    <source>
        <dbReference type="ARBA" id="ARBA00023239"/>
    </source>
</evidence>
<protein>
    <recommendedName>
        <fullName evidence="2">cysteine-S-conjugate beta-lyase</fullName>
        <ecNumber evidence="2">4.4.1.13</ecNumber>
    </recommendedName>
</protein>
<keyword evidence="10" id="KW-1185">Reference proteome</keyword>
<dbReference type="Pfam" id="PF01053">
    <property type="entry name" value="Cys_Met_Meta_PP"/>
    <property type="match status" value="1"/>
</dbReference>
<feature type="modified residue" description="N6-(pyridoxal phosphate)lysine" evidence="7">
    <location>
        <position position="224"/>
    </location>
</feature>
<name>A0A1B7T7K8_9ASCO</name>
<comment type="cofactor">
    <cofactor evidence="1 8">
        <name>pyridoxal 5'-phosphate</name>
        <dbReference type="ChEBI" id="CHEBI:597326"/>
    </cofactor>
</comment>
<evidence type="ECO:0000256" key="4">
    <source>
        <dbReference type="ARBA" id="ARBA00022898"/>
    </source>
</evidence>
<evidence type="ECO:0000256" key="2">
    <source>
        <dbReference type="ARBA" id="ARBA00012224"/>
    </source>
</evidence>
<evidence type="ECO:0000256" key="7">
    <source>
        <dbReference type="PIRSR" id="PIRSR001434-2"/>
    </source>
</evidence>
<dbReference type="GO" id="GO:0030170">
    <property type="term" value="F:pyridoxal phosphate binding"/>
    <property type="evidence" value="ECO:0007669"/>
    <property type="project" value="InterPro"/>
</dbReference>
<dbReference type="PIRSF" id="PIRSF001434">
    <property type="entry name" value="CGS"/>
    <property type="match status" value="1"/>
</dbReference>
<dbReference type="GO" id="GO:0005737">
    <property type="term" value="C:cytoplasm"/>
    <property type="evidence" value="ECO:0007669"/>
    <property type="project" value="TreeGrafter"/>
</dbReference>
<evidence type="ECO:0000256" key="1">
    <source>
        <dbReference type="ARBA" id="ARBA00001933"/>
    </source>
</evidence>
<dbReference type="OrthoDB" id="2545919at2759"/>
<dbReference type="EC" id="4.4.1.13" evidence="2"/>
<dbReference type="InterPro" id="IPR015424">
    <property type="entry name" value="PyrdxlP-dep_Trfase"/>
</dbReference>
<keyword evidence="4 7" id="KW-0663">Pyridoxal phosphate</keyword>
<dbReference type="Gene3D" id="3.90.1150.10">
    <property type="entry name" value="Aspartate Aminotransferase, domain 1"/>
    <property type="match status" value="1"/>
</dbReference>
<keyword evidence="5" id="KW-0486">Methionine biosynthesis</keyword>
<evidence type="ECO:0000256" key="3">
    <source>
        <dbReference type="ARBA" id="ARBA00022605"/>
    </source>
</evidence>
<dbReference type="GO" id="GO:0047804">
    <property type="term" value="F:cysteine-S-conjugate beta-lyase activity"/>
    <property type="evidence" value="ECO:0007669"/>
    <property type="project" value="UniProtKB-EC"/>
</dbReference>
<dbReference type="SUPFAM" id="SSF53383">
    <property type="entry name" value="PLP-dependent transferases"/>
    <property type="match status" value="1"/>
</dbReference>
<dbReference type="InterPro" id="IPR015421">
    <property type="entry name" value="PyrdxlP-dep_Trfase_major"/>
</dbReference>
<evidence type="ECO:0000313" key="10">
    <source>
        <dbReference type="Proteomes" id="UP000092321"/>
    </source>
</evidence>
<evidence type="ECO:0000256" key="5">
    <source>
        <dbReference type="ARBA" id="ARBA00023167"/>
    </source>
</evidence>
<keyword evidence="6" id="KW-0456">Lyase</keyword>
<dbReference type="EMBL" id="LXPE01000483">
    <property type="protein sequence ID" value="OBA24697.1"/>
    <property type="molecule type" value="Genomic_DNA"/>
</dbReference>
<keyword evidence="3" id="KW-0028">Amino-acid biosynthesis</keyword>
<comment type="similarity">
    <text evidence="8">Belongs to the trans-sulfuration enzymes family.</text>
</comment>
<dbReference type="PANTHER" id="PTHR11808">
    <property type="entry name" value="TRANS-SULFURATION ENZYME FAMILY MEMBER"/>
    <property type="match status" value="1"/>
</dbReference>
<dbReference type="Gene3D" id="3.40.640.10">
    <property type="entry name" value="Type I PLP-dependent aspartate aminotransferase-like (Major domain)"/>
    <property type="match status" value="1"/>
</dbReference>
<dbReference type="InterPro" id="IPR000277">
    <property type="entry name" value="Cys/Met-Metab_PyrdxlP-dep_enz"/>
</dbReference>
<dbReference type="PROSITE" id="PS00868">
    <property type="entry name" value="CYS_MET_METAB_PP"/>
    <property type="match status" value="1"/>
</dbReference>
<organism evidence="9 10">
    <name type="scientific">Hanseniaspora valbyensis NRRL Y-1626</name>
    <dbReference type="NCBI Taxonomy" id="766949"/>
    <lineage>
        <taxon>Eukaryota</taxon>
        <taxon>Fungi</taxon>
        <taxon>Dikarya</taxon>
        <taxon>Ascomycota</taxon>
        <taxon>Saccharomycotina</taxon>
        <taxon>Saccharomycetes</taxon>
        <taxon>Saccharomycodales</taxon>
        <taxon>Saccharomycodaceae</taxon>
        <taxon>Hanseniaspora</taxon>
    </lineage>
</organism>
<comment type="caution">
    <text evidence="9">The sequence shown here is derived from an EMBL/GenBank/DDBJ whole genome shotgun (WGS) entry which is preliminary data.</text>
</comment>
<evidence type="ECO:0000256" key="8">
    <source>
        <dbReference type="RuleBase" id="RU362118"/>
    </source>
</evidence>
<dbReference type="PANTHER" id="PTHR11808:SF50">
    <property type="entry name" value="CYSTATHIONINE BETA-LYASE"/>
    <property type="match status" value="1"/>
</dbReference>
<accession>A0A1B7T7K8</accession>
<evidence type="ECO:0000313" key="9">
    <source>
        <dbReference type="EMBL" id="OBA24697.1"/>
    </source>
</evidence>
<reference evidence="10" key="1">
    <citation type="journal article" date="2016" name="Proc. Natl. Acad. Sci. U.S.A.">
        <title>Comparative genomics of biotechnologically important yeasts.</title>
        <authorList>
            <person name="Riley R."/>
            <person name="Haridas S."/>
            <person name="Wolfe K.H."/>
            <person name="Lopes M.R."/>
            <person name="Hittinger C.T."/>
            <person name="Goeker M."/>
            <person name="Salamov A.A."/>
            <person name="Wisecaver J.H."/>
            <person name="Long T.M."/>
            <person name="Calvey C.H."/>
            <person name="Aerts A.L."/>
            <person name="Barry K.W."/>
            <person name="Choi C."/>
            <person name="Clum A."/>
            <person name="Coughlan A.Y."/>
            <person name="Deshpande S."/>
            <person name="Douglass A.P."/>
            <person name="Hanson S.J."/>
            <person name="Klenk H.-P."/>
            <person name="LaButti K.M."/>
            <person name="Lapidus A."/>
            <person name="Lindquist E.A."/>
            <person name="Lipzen A.M."/>
            <person name="Meier-Kolthoff J.P."/>
            <person name="Ohm R.A."/>
            <person name="Otillar R.P."/>
            <person name="Pangilinan J.L."/>
            <person name="Peng Y."/>
            <person name="Rokas A."/>
            <person name="Rosa C.A."/>
            <person name="Scheuner C."/>
            <person name="Sibirny A.A."/>
            <person name="Slot J.C."/>
            <person name="Stielow J.B."/>
            <person name="Sun H."/>
            <person name="Kurtzman C.P."/>
            <person name="Blackwell M."/>
            <person name="Grigoriev I.V."/>
            <person name="Jeffries T.W."/>
        </authorList>
    </citation>
    <scope>NUCLEOTIDE SEQUENCE [LARGE SCALE GENOMIC DNA]</scope>
    <source>
        <strain evidence="10">NRRL Y-1626</strain>
    </source>
</reference>
<dbReference type="Proteomes" id="UP000092321">
    <property type="component" value="Unassembled WGS sequence"/>
</dbReference>
<dbReference type="InterPro" id="IPR015422">
    <property type="entry name" value="PyrdxlP-dep_Trfase_small"/>
</dbReference>
<dbReference type="AlphaFoldDB" id="A0A1B7T7K8"/>
<dbReference type="GO" id="GO:0019346">
    <property type="term" value="P:transsulfuration"/>
    <property type="evidence" value="ECO:0007669"/>
    <property type="project" value="InterPro"/>
</dbReference>
<sequence>MPEFHKSTNITNLNDINKDLYGSSNPPLYQTTTFKQISKHDFKVGQCPDLSTLNNYDYTRSGNPTRTVLQGQVGKLYDTKGEHVFAVSTGMSALQVIIQATILSNIDLKATKEKPVILMGDDIYGGTQRLVKFISNFVDVIHLNASNTDLVLSEAKKYSHRLVAAILESPSNPLLQVVNLPLIAKEIKKINPNVLLIVDNSMMSGLNCNPLTFGIDIVYESGTKYLNGHHDLMAGLIICSNKKLSDDIYFVINSTGNGLSPFDSWLLIRGLKTLEIRLFKQQYNAIVLAKWLKTKCNIDIVRYIGLKDYHKDYELHKSFNRGTGSVISFQTGDLELSEKIVFSRLLKIFNVTVSFGCINSLISLPCKMSHASIDEETRKERDFPEDLIRLSIGIEDVEDLCSDLLNAFVDAGLVKIIDNGTKILNLLNNKVALNTVFDEKDTTFRLPSIYDIIDSTGNSFTKNTELKSKL</sequence>
<dbReference type="GO" id="GO:0009086">
    <property type="term" value="P:methionine biosynthetic process"/>
    <property type="evidence" value="ECO:0007669"/>
    <property type="project" value="UniProtKB-KW"/>
</dbReference>
<dbReference type="InterPro" id="IPR054542">
    <property type="entry name" value="Cys_met_metab_PP"/>
</dbReference>
<proteinExistence type="inferred from homology"/>
<gene>
    <name evidence="9" type="ORF">HANVADRAFT_54337</name>
</gene>